<gene>
    <name evidence="18" type="ORF">SAMN02745194_01959</name>
</gene>
<evidence type="ECO:0000256" key="1">
    <source>
        <dbReference type="ARBA" id="ARBA00000085"/>
    </source>
</evidence>
<dbReference type="Pfam" id="PF08448">
    <property type="entry name" value="PAS_4"/>
    <property type="match status" value="1"/>
</dbReference>
<dbReference type="AlphaFoldDB" id="A0A1M6H7E1"/>
<evidence type="ECO:0000256" key="15">
    <source>
        <dbReference type="ARBA" id="ARBA00023170"/>
    </source>
</evidence>
<evidence type="ECO:0000256" key="10">
    <source>
        <dbReference type="ARBA" id="ARBA00022741"/>
    </source>
</evidence>
<dbReference type="SUPFAM" id="SSF55781">
    <property type="entry name" value="GAF domain-like"/>
    <property type="match status" value="1"/>
</dbReference>
<dbReference type="Pfam" id="PF01590">
    <property type="entry name" value="GAF"/>
    <property type="match status" value="1"/>
</dbReference>
<dbReference type="NCBIfam" id="TIGR00229">
    <property type="entry name" value="sensory_box"/>
    <property type="match status" value="2"/>
</dbReference>
<evidence type="ECO:0000259" key="17">
    <source>
        <dbReference type="PROSITE" id="PS50113"/>
    </source>
</evidence>
<dbReference type="PANTHER" id="PTHR41523">
    <property type="entry name" value="TWO-COMPONENT SYSTEM SENSOR PROTEIN"/>
    <property type="match status" value="1"/>
</dbReference>
<evidence type="ECO:0000256" key="13">
    <source>
        <dbReference type="ARBA" id="ARBA00022991"/>
    </source>
</evidence>
<dbReference type="InterPro" id="IPR036890">
    <property type="entry name" value="HATPase_C_sf"/>
</dbReference>
<keyword evidence="4" id="KW-0597">Phosphoprotein</keyword>
<keyword evidence="15" id="KW-0675">Receptor</keyword>
<dbReference type="InterPro" id="IPR013656">
    <property type="entry name" value="PAS_4"/>
</dbReference>
<evidence type="ECO:0000256" key="11">
    <source>
        <dbReference type="ARBA" id="ARBA00022777"/>
    </source>
</evidence>
<accession>A0A1M6H7E1</accession>
<dbReference type="RefSeq" id="WP_073134059.1">
    <property type="nucleotide sequence ID" value="NZ_FQZF01000009.1"/>
</dbReference>
<dbReference type="SMART" id="SM00065">
    <property type="entry name" value="GAF"/>
    <property type="match status" value="1"/>
</dbReference>
<keyword evidence="14" id="KW-0843">Virulence</keyword>
<keyword evidence="19" id="KW-1185">Reference proteome</keyword>
<evidence type="ECO:0000256" key="7">
    <source>
        <dbReference type="ARBA" id="ARBA00022643"/>
    </source>
</evidence>
<evidence type="ECO:0000256" key="4">
    <source>
        <dbReference type="ARBA" id="ARBA00022553"/>
    </source>
</evidence>
<evidence type="ECO:0000256" key="5">
    <source>
        <dbReference type="ARBA" id="ARBA00022606"/>
    </source>
</evidence>
<feature type="domain" description="PAS" evidence="16">
    <location>
        <begin position="177"/>
        <end position="250"/>
    </location>
</feature>
<dbReference type="PROSITE" id="PS50112">
    <property type="entry name" value="PAS"/>
    <property type="match status" value="2"/>
</dbReference>
<dbReference type="Gene3D" id="3.30.450.40">
    <property type="match status" value="1"/>
</dbReference>
<dbReference type="InterPro" id="IPR000700">
    <property type="entry name" value="PAS-assoc_C"/>
</dbReference>
<keyword evidence="10" id="KW-0547">Nucleotide-binding</keyword>
<organism evidence="18 19">
    <name type="scientific">Muricoccus roseus</name>
    <dbReference type="NCBI Taxonomy" id="198092"/>
    <lineage>
        <taxon>Bacteria</taxon>
        <taxon>Pseudomonadati</taxon>
        <taxon>Pseudomonadota</taxon>
        <taxon>Alphaproteobacteria</taxon>
        <taxon>Acetobacterales</taxon>
        <taxon>Roseomonadaceae</taxon>
        <taxon>Muricoccus</taxon>
    </lineage>
</organism>
<dbReference type="SMART" id="SM00086">
    <property type="entry name" value="PAC"/>
    <property type="match status" value="2"/>
</dbReference>
<dbReference type="CDD" id="cd00130">
    <property type="entry name" value="PAS"/>
    <property type="match status" value="2"/>
</dbReference>
<evidence type="ECO:0000256" key="8">
    <source>
        <dbReference type="ARBA" id="ARBA00022679"/>
    </source>
</evidence>
<feature type="domain" description="PAC" evidence="17">
    <location>
        <begin position="251"/>
        <end position="304"/>
    </location>
</feature>
<evidence type="ECO:0000259" key="16">
    <source>
        <dbReference type="PROSITE" id="PS50112"/>
    </source>
</evidence>
<evidence type="ECO:0000256" key="3">
    <source>
        <dbReference type="ARBA" id="ARBA00022543"/>
    </source>
</evidence>
<feature type="domain" description="PAS" evidence="16">
    <location>
        <begin position="305"/>
        <end position="380"/>
    </location>
</feature>
<dbReference type="STRING" id="198092.SAMN02745194_01959"/>
<dbReference type="SMART" id="SM00091">
    <property type="entry name" value="PAS"/>
    <property type="match status" value="2"/>
</dbReference>
<comment type="catalytic activity">
    <reaction evidence="1">
        <text>ATP + protein L-histidine = ADP + protein N-phospho-L-histidine.</text>
        <dbReference type="EC" id="2.7.13.3"/>
    </reaction>
</comment>
<keyword evidence="8" id="KW-0808">Transferase</keyword>
<dbReference type="InterPro" id="IPR013655">
    <property type="entry name" value="PAS_fold_3"/>
</dbReference>
<evidence type="ECO:0000256" key="14">
    <source>
        <dbReference type="ARBA" id="ARBA00023026"/>
    </source>
</evidence>
<dbReference type="InterPro" id="IPR000014">
    <property type="entry name" value="PAS"/>
</dbReference>
<keyword evidence="6" id="KW-0285">Flavoprotein</keyword>
<dbReference type="GO" id="GO:0009881">
    <property type="term" value="F:photoreceptor activity"/>
    <property type="evidence" value="ECO:0007669"/>
    <property type="project" value="UniProtKB-KW"/>
</dbReference>
<reference evidence="18 19" key="1">
    <citation type="submission" date="2016-11" db="EMBL/GenBank/DDBJ databases">
        <authorList>
            <person name="Jaros S."/>
            <person name="Januszkiewicz K."/>
            <person name="Wedrychowicz H."/>
        </authorList>
    </citation>
    <scope>NUCLEOTIDE SEQUENCE [LARGE SCALE GENOMIC DNA]</scope>
    <source>
        <strain evidence="18 19">DSM 14916</strain>
    </source>
</reference>
<dbReference type="EMBL" id="FQZF01000009">
    <property type="protein sequence ID" value="SHJ18115.1"/>
    <property type="molecule type" value="Genomic_DNA"/>
</dbReference>
<dbReference type="InterPro" id="IPR001610">
    <property type="entry name" value="PAC"/>
</dbReference>
<dbReference type="Proteomes" id="UP000184387">
    <property type="component" value="Unassembled WGS sequence"/>
</dbReference>
<sequence>MPDFDKMMQRQQVLADFGELALRSSDLDRILAEACRLVGEALGTGRAKILEIVHAERQLLVRAGVGWDPGIIGFLRMPMEERTSETFAIEAGEPVISRDIAAEDRFDVPRFMKEAGVVALVNVPVFLPGGRAYGLLQVDDTRPRDFGQDEIQFLRTYSTLLGPVIDRLLLARALRSTEERFRLTVEAALDYAILLSDPQDRITDWLPGAQAVFGWTAEEAVGQPVAITFTPEDRASGQDRWETETARKEGVAPNVRWHLRKDGQRVFIEGSTRALRTPDGKLLGFLKIGQDVTERRAAEDRLRESEERFRQFGEASSDLIWVRDAETLQFEYLSPAFEAIYGEAREAVLSGDTLQRWADLIHPDDRERALSMIHRVRAGERAMSAFRIIRPSDGEIRWIENTDFPLYDSTGRVQRVAGLAKDVTEARMSAARLEVLVNELQHRSRNLLGVIASVASKTLGEEGAAADFQARLRALSRAQGLLSRYGSNIAEVGALVRAELAAHTEVHPPKVAVSGPQVLLTARQVQNFSLALHELTTNAVKYGALRDGKGQLSVTWTAERIGEGERLLTLDWIESGVDLQPEKVTRRGYGRQLIEKALSYALRARTEFVLGEDGVRCRIQLPLE</sequence>
<keyword evidence="13" id="KW-0157">Chromophore</keyword>
<dbReference type="EC" id="2.7.13.3" evidence="2"/>
<dbReference type="InterPro" id="IPR003018">
    <property type="entry name" value="GAF"/>
</dbReference>
<keyword evidence="3" id="KW-0600">Photoreceptor protein</keyword>
<keyword evidence="9" id="KW-0677">Repeat</keyword>
<evidence type="ECO:0000313" key="18">
    <source>
        <dbReference type="EMBL" id="SHJ18115.1"/>
    </source>
</evidence>
<keyword evidence="5" id="KW-0716">Sensory transduction</keyword>
<dbReference type="PANTHER" id="PTHR41523:SF8">
    <property type="entry name" value="ETHYLENE RESPONSE SENSOR PROTEIN"/>
    <property type="match status" value="1"/>
</dbReference>
<dbReference type="Gene3D" id="3.30.565.10">
    <property type="entry name" value="Histidine kinase-like ATPase, C-terminal domain"/>
    <property type="match status" value="1"/>
</dbReference>
<evidence type="ECO:0000256" key="6">
    <source>
        <dbReference type="ARBA" id="ARBA00022630"/>
    </source>
</evidence>
<dbReference type="Pfam" id="PF08447">
    <property type="entry name" value="PAS_3"/>
    <property type="match status" value="1"/>
</dbReference>
<dbReference type="InterPro" id="IPR035965">
    <property type="entry name" value="PAS-like_dom_sf"/>
</dbReference>
<dbReference type="Pfam" id="PF07536">
    <property type="entry name" value="HWE_HK"/>
    <property type="match status" value="1"/>
</dbReference>
<keyword evidence="12" id="KW-0067">ATP-binding</keyword>
<dbReference type="Gene3D" id="3.30.450.20">
    <property type="entry name" value="PAS domain"/>
    <property type="match status" value="2"/>
</dbReference>
<dbReference type="InterPro" id="IPR029016">
    <property type="entry name" value="GAF-like_dom_sf"/>
</dbReference>
<dbReference type="GO" id="GO:0005524">
    <property type="term" value="F:ATP binding"/>
    <property type="evidence" value="ECO:0007669"/>
    <property type="project" value="UniProtKB-KW"/>
</dbReference>
<evidence type="ECO:0000256" key="12">
    <source>
        <dbReference type="ARBA" id="ARBA00022840"/>
    </source>
</evidence>
<keyword evidence="7" id="KW-0288">FMN</keyword>
<feature type="domain" description="PAC" evidence="17">
    <location>
        <begin position="382"/>
        <end position="435"/>
    </location>
</feature>
<name>A0A1M6H7E1_9PROT</name>
<dbReference type="GO" id="GO:0004673">
    <property type="term" value="F:protein histidine kinase activity"/>
    <property type="evidence" value="ECO:0007669"/>
    <property type="project" value="UniProtKB-EC"/>
</dbReference>
<dbReference type="SUPFAM" id="SSF55785">
    <property type="entry name" value="PYP-like sensor domain (PAS domain)"/>
    <property type="match status" value="2"/>
</dbReference>
<evidence type="ECO:0000313" key="19">
    <source>
        <dbReference type="Proteomes" id="UP000184387"/>
    </source>
</evidence>
<evidence type="ECO:0000256" key="2">
    <source>
        <dbReference type="ARBA" id="ARBA00012438"/>
    </source>
</evidence>
<protein>
    <recommendedName>
        <fullName evidence="2">histidine kinase</fullName>
        <ecNumber evidence="2">2.7.13.3</ecNumber>
    </recommendedName>
</protein>
<dbReference type="OrthoDB" id="341208at2"/>
<proteinExistence type="predicted"/>
<keyword evidence="11" id="KW-0418">Kinase</keyword>
<evidence type="ECO:0000256" key="9">
    <source>
        <dbReference type="ARBA" id="ARBA00022737"/>
    </source>
</evidence>
<dbReference type="SMART" id="SM00911">
    <property type="entry name" value="HWE_HK"/>
    <property type="match status" value="1"/>
</dbReference>
<dbReference type="PROSITE" id="PS50113">
    <property type="entry name" value="PAC"/>
    <property type="match status" value="2"/>
</dbReference>
<dbReference type="InterPro" id="IPR011102">
    <property type="entry name" value="Sig_transdc_His_kinase_HWE"/>
</dbReference>